<gene>
    <name evidence="2" type="ORF">ACFSDA_04605</name>
</gene>
<reference evidence="3" key="1">
    <citation type="journal article" date="2019" name="Int. J. Syst. Evol. Microbiol.">
        <title>The Global Catalogue of Microorganisms (GCM) 10K type strain sequencing project: providing services to taxonomists for standard genome sequencing and annotation.</title>
        <authorList>
            <consortium name="The Broad Institute Genomics Platform"/>
            <consortium name="The Broad Institute Genome Sequencing Center for Infectious Disease"/>
            <person name="Wu L."/>
            <person name="Ma J."/>
        </authorList>
    </citation>
    <scope>NUCLEOTIDE SEQUENCE [LARGE SCALE GENOMIC DNA]</scope>
    <source>
        <strain evidence="3">JCM 11650</strain>
    </source>
</reference>
<evidence type="ECO:0000256" key="1">
    <source>
        <dbReference type="SAM" id="MobiDB-lite"/>
    </source>
</evidence>
<dbReference type="RefSeq" id="WP_343903701.1">
    <property type="nucleotide sequence ID" value="NZ_BAAAIS010000002.1"/>
</dbReference>
<dbReference type="Proteomes" id="UP001597280">
    <property type="component" value="Unassembled WGS sequence"/>
</dbReference>
<proteinExistence type="predicted"/>
<evidence type="ECO:0000313" key="2">
    <source>
        <dbReference type="EMBL" id="MFD1834353.1"/>
    </source>
</evidence>
<sequence length="100" mass="10836">MTEDGGTCLYRAGQGESGQSFDGDLTERAGWDEYAEPVEEVLAENGFTDLGRVHRRGALHHLVATDRHGARFELDEQGRFTIADARVDADPCTAEALGIG</sequence>
<feature type="region of interest" description="Disordered" evidence="1">
    <location>
        <begin position="1"/>
        <end position="25"/>
    </location>
</feature>
<name>A0ABW4PVC9_9MICO</name>
<organism evidence="2 3">
    <name type="scientific">Brachybacterium rhamnosum</name>
    <dbReference type="NCBI Taxonomy" id="173361"/>
    <lineage>
        <taxon>Bacteria</taxon>
        <taxon>Bacillati</taxon>
        <taxon>Actinomycetota</taxon>
        <taxon>Actinomycetes</taxon>
        <taxon>Micrococcales</taxon>
        <taxon>Dermabacteraceae</taxon>
        <taxon>Brachybacterium</taxon>
    </lineage>
</organism>
<keyword evidence="3" id="KW-1185">Reference proteome</keyword>
<comment type="caution">
    <text evidence="2">The sequence shown here is derived from an EMBL/GenBank/DDBJ whole genome shotgun (WGS) entry which is preliminary data.</text>
</comment>
<evidence type="ECO:0000313" key="3">
    <source>
        <dbReference type="Proteomes" id="UP001597280"/>
    </source>
</evidence>
<protein>
    <submittedName>
        <fullName evidence="2">Uncharacterized protein</fullName>
    </submittedName>
</protein>
<accession>A0ABW4PVC9</accession>
<dbReference type="EMBL" id="JBHUFL010000002">
    <property type="protein sequence ID" value="MFD1834353.1"/>
    <property type="molecule type" value="Genomic_DNA"/>
</dbReference>